<dbReference type="FunFam" id="3.40.980.10:FF:000013">
    <property type="entry name" value="Molybdopterin molybdenumtransferase"/>
    <property type="match status" value="1"/>
</dbReference>
<dbReference type="Gene3D" id="3.90.105.10">
    <property type="entry name" value="Molybdopterin biosynthesis moea protein, domain 2"/>
    <property type="match status" value="1"/>
</dbReference>
<dbReference type="AlphaFoldDB" id="A0A4Z1K9J3"/>
<dbReference type="InterPro" id="IPR008284">
    <property type="entry name" value="MoCF_biosynth_CS"/>
</dbReference>
<evidence type="ECO:0000259" key="6">
    <source>
        <dbReference type="SMART" id="SM00852"/>
    </source>
</evidence>
<comment type="caution">
    <text evidence="7">The sequence shown here is derived from an EMBL/GenBank/DDBJ whole genome shotgun (WGS) entry which is preliminary data.</text>
</comment>
<evidence type="ECO:0000256" key="4">
    <source>
        <dbReference type="ARBA" id="ARBA00023150"/>
    </source>
</evidence>
<sequence>MDKQTLKAAILIVSTTAAKDASTDSSGPVLKGVFEEADGQWEVVETKIVSDNVTDIQRSVMSWTDQGNTINVVITTGGTGFAVSDNTPEAITPLLHKQAPGLVHGMLAASFAVTPFALMSRPVAGVRNKTIIVTLPGSPKGAKENLQSILKLLPHACLQAAGADSRTLHAGGVKKLEKEAGIGSERASLPVHSHKHDHSHNHSHGHGHSHSHGHSHGHAMPVRHTAPDENPRSNDPALGPTRRSRSSPYPMLSVEEALKLIEKHTPAPHAVKAEVYGDIVGSVLAEDVTATEAVPAYRASIVDGYAVIATEGKSNKGVFPVASISHATAGEHPLLLEGQIARITTGAPLPPGATSVIMVEDTVLKTMTEDGGEEKEVEILADGVKPGENVREVGSDIEAGSIIMRKGEEISANGGELGLLTSVGRAQVTVYKKPIVGVLSTGDEIVEHNRPGSLRMGEVRDCNRPTIMAAVQGLGFEVVDLGIARDKPGDLEQTLRDGLRKVDVVITTGGVSMGELDLLKPTIERSLGGTIHFGRVSMKPGKPTTFATVPVKNNDGERVSKVIFSLPGNPVSAIVTLHLFVLPSLHHASGISPVGLPKVPVTLSHDIRLDPQRVEYHRAIVSIGRDGILYASSTGMQRSSRVGSLKSANALLCLPVGSKNLPKKTKVEALLLSRKCGHKSIEITEYCNTVFWRAGMTARLNPCPEQNFRAFFVRVGILDGLDFGTCRWIGQSGYCKMCEEEYHMPKAVPFRTYEDYEFLEGVGDLTGAIFAVKLAEPITYPPPPHSIQFSSTPNECVTKDFLDMEIAKTSTPPHEATPPTGENLLERRLKASLHHPYIFTPYINNTVADLLSVKDQDLSTLISIQDKDIPEGPSERGCMKELRELYFPAKMQMYELNKGVDGVTQQWSSRGYYEGLMVEGVPSRYFWNHCGMTPQDEQYVVNRLKDGIPLRHIWREEFKERGMDLAMFYQYGRKMEQHFEARGVRVDSKMGEIQRELGARSQAADGMQPFGTYRKGVNSDLQPGYGVSHAQINPFGRSLEDLNQQHRQQQMQEHAQQNMMQQVIQQQLVQQQMVKQQILLQYQVRQQQMWQQQMMQKMQQLQDQSQQAMDIEKGPIVAVEEIESYEA</sequence>
<dbReference type="EMBL" id="PQXM01000080">
    <property type="protein sequence ID" value="TGO78067.1"/>
    <property type="molecule type" value="Genomic_DNA"/>
</dbReference>
<comment type="similarity">
    <text evidence="3">In the C-terminal section; belongs to the MoeA family.</text>
</comment>
<evidence type="ECO:0000256" key="1">
    <source>
        <dbReference type="ARBA" id="ARBA00005046"/>
    </source>
</evidence>
<dbReference type="FunFam" id="3.40.980.10:FF:000011">
    <property type="entry name" value="Molybdopterin molybdenumtransferase"/>
    <property type="match status" value="1"/>
</dbReference>
<evidence type="ECO:0000256" key="2">
    <source>
        <dbReference type="ARBA" id="ARBA00007589"/>
    </source>
</evidence>
<dbReference type="UniPathway" id="UPA00344"/>
<dbReference type="FunFam" id="2.170.190.11:FF:000002">
    <property type="entry name" value="Molybdopterin molybdenumtransferase"/>
    <property type="match status" value="1"/>
</dbReference>
<dbReference type="Pfam" id="PF03453">
    <property type="entry name" value="MoeA_N"/>
    <property type="match status" value="1"/>
</dbReference>
<dbReference type="InterPro" id="IPR005111">
    <property type="entry name" value="MoeA_C_domain_IV"/>
</dbReference>
<dbReference type="Proteomes" id="UP000297229">
    <property type="component" value="Unassembled WGS sequence"/>
</dbReference>
<feature type="domain" description="MoaB/Mog" evidence="6">
    <location>
        <begin position="437"/>
        <end position="587"/>
    </location>
</feature>
<dbReference type="GO" id="GO:0005829">
    <property type="term" value="C:cytosol"/>
    <property type="evidence" value="ECO:0007669"/>
    <property type="project" value="TreeGrafter"/>
</dbReference>
<accession>A0A4Z1K9J3</accession>
<dbReference type="PROSITE" id="PS01079">
    <property type="entry name" value="MOCF_BIOSYNTHESIS_2"/>
    <property type="match status" value="1"/>
</dbReference>
<dbReference type="InterPro" id="IPR036135">
    <property type="entry name" value="MoeA_linker/N_sf"/>
</dbReference>
<dbReference type="InterPro" id="IPR038987">
    <property type="entry name" value="MoeA-like"/>
</dbReference>
<protein>
    <recommendedName>
        <fullName evidence="6">MoaB/Mog domain-containing protein</fullName>
    </recommendedName>
</protein>
<dbReference type="FunFam" id="2.40.340.10:FF:000004">
    <property type="entry name" value="Molybdopterin molybdenumtransferase"/>
    <property type="match status" value="1"/>
</dbReference>
<dbReference type="SUPFAM" id="SSF63867">
    <property type="entry name" value="MoeA C-terminal domain-like"/>
    <property type="match status" value="1"/>
</dbReference>
<dbReference type="PANTHER" id="PTHR10192">
    <property type="entry name" value="MOLYBDOPTERIN BIOSYNTHESIS PROTEIN"/>
    <property type="match status" value="1"/>
</dbReference>
<dbReference type="InterPro" id="IPR036425">
    <property type="entry name" value="MoaB/Mog-like_dom_sf"/>
</dbReference>
<keyword evidence="4" id="KW-0501">Molybdenum cofactor biosynthesis</keyword>
<dbReference type="Gene3D" id="3.40.980.10">
    <property type="entry name" value="MoaB/Mog-like domain"/>
    <property type="match status" value="2"/>
</dbReference>
<gene>
    <name evidence="7" type="ORF">BELL_0080g00160</name>
</gene>
<dbReference type="PANTHER" id="PTHR10192:SF5">
    <property type="entry name" value="GEPHYRIN"/>
    <property type="match status" value="1"/>
</dbReference>
<dbReference type="Gene3D" id="2.40.340.10">
    <property type="entry name" value="MoeA, C-terminal, domain IV"/>
    <property type="match status" value="1"/>
</dbReference>
<dbReference type="SMART" id="SM00852">
    <property type="entry name" value="MoCF_biosynth"/>
    <property type="match status" value="2"/>
</dbReference>
<proteinExistence type="inferred from homology"/>
<name>A0A4Z1K9J3_9HELO</name>
<feature type="domain" description="MoaB/Mog" evidence="6">
    <location>
        <begin position="9"/>
        <end position="156"/>
    </location>
</feature>
<reference evidence="7 8" key="1">
    <citation type="submission" date="2017-12" db="EMBL/GenBank/DDBJ databases">
        <title>Comparative genomics of Botrytis spp.</title>
        <authorList>
            <person name="Valero-Jimenez C.A."/>
            <person name="Tapia P."/>
            <person name="Veloso J."/>
            <person name="Silva-Moreno E."/>
            <person name="Staats M."/>
            <person name="Valdes J.H."/>
            <person name="Van Kan J.A.L."/>
        </authorList>
    </citation>
    <scope>NUCLEOTIDE SEQUENCE [LARGE SCALE GENOMIC DNA]</scope>
    <source>
        <strain evidence="7 8">Be9601</strain>
    </source>
</reference>
<evidence type="ECO:0000256" key="5">
    <source>
        <dbReference type="SAM" id="MobiDB-lite"/>
    </source>
</evidence>
<dbReference type="Pfam" id="PF03454">
    <property type="entry name" value="MoeA_C"/>
    <property type="match status" value="1"/>
</dbReference>
<feature type="region of interest" description="Disordered" evidence="5">
    <location>
        <begin position="189"/>
        <end position="250"/>
    </location>
</feature>
<dbReference type="SUPFAM" id="SSF63882">
    <property type="entry name" value="MoeA N-terminal region -like"/>
    <property type="match status" value="1"/>
</dbReference>
<dbReference type="STRING" id="278938.A0A4Z1K9J3"/>
<dbReference type="GO" id="GO:0061599">
    <property type="term" value="F:molybdopterin molybdotransferase activity"/>
    <property type="evidence" value="ECO:0007669"/>
    <property type="project" value="TreeGrafter"/>
</dbReference>
<evidence type="ECO:0000256" key="3">
    <source>
        <dbReference type="ARBA" id="ARBA00008339"/>
    </source>
</evidence>
<dbReference type="CDD" id="cd00886">
    <property type="entry name" value="MogA_MoaB"/>
    <property type="match status" value="1"/>
</dbReference>
<organism evidence="7 8">
    <name type="scientific">Botrytis elliptica</name>
    <dbReference type="NCBI Taxonomy" id="278938"/>
    <lineage>
        <taxon>Eukaryota</taxon>
        <taxon>Fungi</taxon>
        <taxon>Dikarya</taxon>
        <taxon>Ascomycota</taxon>
        <taxon>Pezizomycotina</taxon>
        <taxon>Leotiomycetes</taxon>
        <taxon>Helotiales</taxon>
        <taxon>Sclerotiniaceae</taxon>
        <taxon>Botrytis</taxon>
    </lineage>
</organism>
<keyword evidence="8" id="KW-1185">Reference proteome</keyword>
<dbReference type="SUPFAM" id="SSF53218">
    <property type="entry name" value="Molybdenum cofactor biosynthesis proteins"/>
    <property type="match status" value="2"/>
</dbReference>
<dbReference type="InterPro" id="IPR001453">
    <property type="entry name" value="MoaB/Mog_dom"/>
</dbReference>
<evidence type="ECO:0000313" key="7">
    <source>
        <dbReference type="EMBL" id="TGO78067.1"/>
    </source>
</evidence>
<evidence type="ECO:0000313" key="8">
    <source>
        <dbReference type="Proteomes" id="UP000297229"/>
    </source>
</evidence>
<dbReference type="GO" id="GO:0006777">
    <property type="term" value="P:Mo-molybdopterin cofactor biosynthetic process"/>
    <property type="evidence" value="ECO:0007669"/>
    <property type="project" value="UniProtKB-KW"/>
</dbReference>
<comment type="pathway">
    <text evidence="1">Cofactor biosynthesis; molybdopterin biosynthesis.</text>
</comment>
<dbReference type="PROSITE" id="PS01078">
    <property type="entry name" value="MOCF_BIOSYNTHESIS_1"/>
    <property type="match status" value="1"/>
</dbReference>
<dbReference type="InterPro" id="IPR036688">
    <property type="entry name" value="MoeA_C_domain_IV_sf"/>
</dbReference>
<dbReference type="NCBIfam" id="TIGR00177">
    <property type="entry name" value="molyb_syn"/>
    <property type="match status" value="2"/>
</dbReference>
<comment type="similarity">
    <text evidence="2">In the N-terminal section; belongs to the MoaB/Mog family.</text>
</comment>
<dbReference type="Gene3D" id="2.170.190.11">
    <property type="entry name" value="Molybdopterin biosynthesis moea protein, domain 3"/>
    <property type="match status" value="1"/>
</dbReference>
<feature type="compositionally biased region" description="Basic residues" evidence="5">
    <location>
        <begin position="192"/>
        <end position="217"/>
    </location>
</feature>
<dbReference type="CDD" id="cd00887">
    <property type="entry name" value="MoeA"/>
    <property type="match status" value="1"/>
</dbReference>
<dbReference type="NCBIfam" id="NF045515">
    <property type="entry name" value="Glp_gephyrin"/>
    <property type="match status" value="1"/>
</dbReference>
<dbReference type="InterPro" id="IPR005110">
    <property type="entry name" value="MoeA_linker/N"/>
</dbReference>
<dbReference type="Pfam" id="PF00994">
    <property type="entry name" value="MoCF_biosynth"/>
    <property type="match status" value="2"/>
</dbReference>